<dbReference type="Gene3D" id="3.40.630.30">
    <property type="match status" value="1"/>
</dbReference>
<proteinExistence type="predicted"/>
<gene>
    <name evidence="2" type="ORF">KTC_25300</name>
</gene>
<feature type="domain" description="N-acetyltransferase" evidence="1">
    <location>
        <begin position="13"/>
        <end position="164"/>
    </location>
</feature>
<dbReference type="PROSITE" id="PS51186">
    <property type="entry name" value="GNAT"/>
    <property type="match status" value="1"/>
</dbReference>
<dbReference type="InterPro" id="IPR000182">
    <property type="entry name" value="GNAT_dom"/>
</dbReference>
<sequence length="181" mass="20670">MPFATWWRIDFTPEFAPLAGFRVQHIQDIPLLARLHASSEAEMERRMREGNRAYVAFMDDVPTAYGWLATRTGGVSVLNVSFAIPEKSGYLWDFQTLPDWRGHGIYPRLLREIVRQEPDIEHFWIGYGPGNMASERGIIKAGFHIVCDMVVVEGRVVGLELFTDSEQSRESVNVFQLPIIS</sequence>
<protein>
    <recommendedName>
        <fullName evidence="1">N-acetyltransferase domain-containing protein</fullName>
    </recommendedName>
</protein>
<evidence type="ECO:0000259" key="1">
    <source>
        <dbReference type="PROSITE" id="PS51186"/>
    </source>
</evidence>
<accession>A0A455SLD5</accession>
<dbReference type="EMBL" id="AP019376">
    <property type="protein sequence ID" value="BBH87779.1"/>
    <property type="molecule type" value="Genomic_DNA"/>
</dbReference>
<name>A0A455SLD5_9CHLR</name>
<dbReference type="AlphaFoldDB" id="A0A455SLD5"/>
<dbReference type="InterPro" id="IPR016181">
    <property type="entry name" value="Acyl_CoA_acyltransferase"/>
</dbReference>
<dbReference type="GO" id="GO:0016747">
    <property type="term" value="F:acyltransferase activity, transferring groups other than amino-acyl groups"/>
    <property type="evidence" value="ECO:0007669"/>
    <property type="project" value="InterPro"/>
</dbReference>
<evidence type="ECO:0000313" key="2">
    <source>
        <dbReference type="EMBL" id="BBH87779.1"/>
    </source>
</evidence>
<organism evidence="2">
    <name type="scientific">Thermosporothrix sp. COM3</name>
    <dbReference type="NCBI Taxonomy" id="2490863"/>
    <lineage>
        <taxon>Bacteria</taxon>
        <taxon>Bacillati</taxon>
        <taxon>Chloroflexota</taxon>
        <taxon>Ktedonobacteria</taxon>
        <taxon>Ktedonobacterales</taxon>
        <taxon>Thermosporotrichaceae</taxon>
        <taxon>Thermosporothrix</taxon>
    </lineage>
</organism>
<dbReference type="SUPFAM" id="SSF55729">
    <property type="entry name" value="Acyl-CoA N-acyltransferases (Nat)"/>
    <property type="match status" value="1"/>
</dbReference>
<reference evidence="2" key="1">
    <citation type="submission" date="2018-12" db="EMBL/GenBank/DDBJ databases">
        <title>Novel natural products biosynthetic potential of the class Ktedonobacteria.</title>
        <authorList>
            <person name="Zheng Y."/>
            <person name="Saitou A."/>
            <person name="Wang C.M."/>
            <person name="Toyoda A."/>
            <person name="Minakuchi Y."/>
            <person name="Sekiguchi Y."/>
            <person name="Ueda K."/>
            <person name="Takano H."/>
            <person name="Sakai Y."/>
            <person name="Yokota A."/>
            <person name="Yabe S."/>
        </authorList>
    </citation>
    <scope>NUCLEOTIDE SEQUENCE</scope>
    <source>
        <strain evidence="2">COM3</strain>
    </source>
</reference>